<reference evidence="1 2" key="1">
    <citation type="submission" date="2017-05" db="EMBL/GenBank/DDBJ databases">
        <title>Complete and WGS of Bordetella genogroups.</title>
        <authorList>
            <person name="Spilker T."/>
            <person name="LiPuma J."/>
        </authorList>
    </citation>
    <scope>NUCLEOTIDE SEQUENCE [LARGE SCALE GENOMIC DNA]</scope>
    <source>
        <strain evidence="1 2">AU9919</strain>
    </source>
</reference>
<protein>
    <recommendedName>
        <fullName evidence="3">Transposase</fullName>
    </recommendedName>
</protein>
<gene>
    <name evidence="1" type="ORF">CAL20_02740</name>
</gene>
<evidence type="ECO:0000313" key="2">
    <source>
        <dbReference type="Proteomes" id="UP000216885"/>
    </source>
</evidence>
<evidence type="ECO:0000313" key="1">
    <source>
        <dbReference type="EMBL" id="OZI64591.1"/>
    </source>
</evidence>
<accession>A0A261USI2</accession>
<comment type="caution">
    <text evidence="1">The sequence shown here is derived from an EMBL/GenBank/DDBJ whole genome shotgun (WGS) entry which is preliminary data.</text>
</comment>
<evidence type="ECO:0008006" key="3">
    <source>
        <dbReference type="Google" id="ProtNLM"/>
    </source>
</evidence>
<proteinExistence type="predicted"/>
<keyword evidence="2" id="KW-1185">Reference proteome</keyword>
<dbReference type="AlphaFoldDB" id="A0A261USI2"/>
<sequence length="73" mass="7994">MPAIKKAMHAHTDLTVFGAVIAILEGGCLYEPLSNEAAQQIIKICKREQQRHIRAVDAALTLQETGKQQTHSA</sequence>
<organism evidence="1 2">
    <name type="scientific">Bordetella genomosp. 4</name>
    <dbReference type="NCBI Taxonomy" id="463044"/>
    <lineage>
        <taxon>Bacteria</taxon>
        <taxon>Pseudomonadati</taxon>
        <taxon>Pseudomonadota</taxon>
        <taxon>Betaproteobacteria</taxon>
        <taxon>Burkholderiales</taxon>
        <taxon>Alcaligenaceae</taxon>
        <taxon>Bordetella</taxon>
    </lineage>
</organism>
<dbReference type="Proteomes" id="UP000216885">
    <property type="component" value="Unassembled WGS sequence"/>
</dbReference>
<dbReference type="EMBL" id="NEVQ01000003">
    <property type="protein sequence ID" value="OZI64591.1"/>
    <property type="molecule type" value="Genomic_DNA"/>
</dbReference>
<name>A0A261USI2_9BORD</name>